<name>A0A428X077_AMYBA</name>
<proteinExistence type="predicted"/>
<feature type="region of interest" description="Disordered" evidence="1">
    <location>
        <begin position="171"/>
        <end position="212"/>
    </location>
</feature>
<feature type="compositionally biased region" description="Low complexity" evidence="1">
    <location>
        <begin position="192"/>
        <end position="212"/>
    </location>
</feature>
<evidence type="ECO:0000313" key="4">
    <source>
        <dbReference type="Proteomes" id="UP000286716"/>
    </source>
</evidence>
<gene>
    <name evidence="3" type="ORF">DMA12_06445</name>
</gene>
<evidence type="ECO:0000313" key="3">
    <source>
        <dbReference type="EMBL" id="RSM48753.1"/>
    </source>
</evidence>
<reference evidence="3 4" key="1">
    <citation type="submission" date="2018-05" db="EMBL/GenBank/DDBJ databases">
        <title>Evolution of GPA BGCs.</title>
        <authorList>
            <person name="Waglechner N."/>
            <person name="Wright G.D."/>
        </authorList>
    </citation>
    <scope>NUCLEOTIDE SEQUENCE [LARGE SCALE GENOMIC DNA]</scope>
    <source>
        <strain evidence="3 4">DSM 5908</strain>
    </source>
</reference>
<dbReference type="PROSITE" id="PS51257">
    <property type="entry name" value="PROKAR_LIPOPROTEIN"/>
    <property type="match status" value="1"/>
</dbReference>
<comment type="caution">
    <text evidence="3">The sequence shown here is derived from an EMBL/GenBank/DDBJ whole genome shotgun (WGS) entry which is preliminary data.</text>
</comment>
<accession>A0A428X077</accession>
<keyword evidence="2" id="KW-0732">Signal</keyword>
<organism evidence="3 4">
    <name type="scientific">Amycolatopsis balhimycina DSM 5908</name>
    <dbReference type="NCBI Taxonomy" id="1081091"/>
    <lineage>
        <taxon>Bacteria</taxon>
        <taxon>Bacillati</taxon>
        <taxon>Actinomycetota</taxon>
        <taxon>Actinomycetes</taxon>
        <taxon>Pseudonocardiales</taxon>
        <taxon>Pseudonocardiaceae</taxon>
        <taxon>Amycolatopsis</taxon>
    </lineage>
</organism>
<dbReference type="Proteomes" id="UP000286716">
    <property type="component" value="Unassembled WGS sequence"/>
</dbReference>
<dbReference type="EMBL" id="QHHU01000006">
    <property type="protein sequence ID" value="RSM48753.1"/>
    <property type="molecule type" value="Genomic_DNA"/>
</dbReference>
<feature type="compositionally biased region" description="Polar residues" evidence="1">
    <location>
        <begin position="23"/>
        <end position="37"/>
    </location>
</feature>
<dbReference type="AlphaFoldDB" id="A0A428X077"/>
<evidence type="ECO:0000256" key="2">
    <source>
        <dbReference type="SAM" id="SignalP"/>
    </source>
</evidence>
<sequence length="212" mass="21313">MNPFRSILPVVALVAGLAGCSTPATPGAPSSTGQNTATVEPPPSTPGTESSGVETPRSGDYGVAISIPQLPVGGGAEDETVENQCVNVSWLRPGNLPDGGVRVTGIRITPSDAFSMGGGCGGQPACASFTFHANGDSCSVAVKALGTTGSAKLVVEGTATCPSGREELCRELRTGSNREPIPLTQPDEITRPESPVTETPPSSPETSPSPTG</sequence>
<dbReference type="OrthoDB" id="3621817at2"/>
<evidence type="ECO:0000256" key="1">
    <source>
        <dbReference type="SAM" id="MobiDB-lite"/>
    </source>
</evidence>
<feature type="signal peptide" evidence="2">
    <location>
        <begin position="1"/>
        <end position="26"/>
    </location>
</feature>
<feature type="region of interest" description="Disordered" evidence="1">
    <location>
        <begin position="23"/>
        <end position="78"/>
    </location>
</feature>
<keyword evidence="4" id="KW-1185">Reference proteome</keyword>
<protein>
    <submittedName>
        <fullName evidence="3">Uncharacterized protein</fullName>
    </submittedName>
</protein>
<feature type="chain" id="PRO_5039027308" evidence="2">
    <location>
        <begin position="27"/>
        <end position="212"/>
    </location>
</feature>
<dbReference type="RefSeq" id="WP_020647165.1">
    <property type="nucleotide sequence ID" value="NZ_QHHU01000006.1"/>
</dbReference>